<dbReference type="AlphaFoldDB" id="A0A9W7MWQ2"/>
<gene>
    <name evidence="1" type="ORF">HRI_005192700</name>
</gene>
<accession>A0A9W7MWQ2</accession>
<comment type="caution">
    <text evidence="1">The sequence shown here is derived from an EMBL/GenBank/DDBJ whole genome shotgun (WGS) entry which is preliminary data.</text>
</comment>
<organism evidence="1 2">
    <name type="scientific">Hibiscus trionum</name>
    <name type="common">Flower of an hour</name>
    <dbReference type="NCBI Taxonomy" id="183268"/>
    <lineage>
        <taxon>Eukaryota</taxon>
        <taxon>Viridiplantae</taxon>
        <taxon>Streptophyta</taxon>
        <taxon>Embryophyta</taxon>
        <taxon>Tracheophyta</taxon>
        <taxon>Spermatophyta</taxon>
        <taxon>Magnoliopsida</taxon>
        <taxon>eudicotyledons</taxon>
        <taxon>Gunneridae</taxon>
        <taxon>Pentapetalae</taxon>
        <taxon>rosids</taxon>
        <taxon>malvids</taxon>
        <taxon>Malvales</taxon>
        <taxon>Malvaceae</taxon>
        <taxon>Malvoideae</taxon>
        <taxon>Hibiscus</taxon>
    </lineage>
</organism>
<sequence>MMNLYCQKVDVLPVIFLQVLQFLSQNCCLPLPELKNMIHYMWRRKTENDEHNTFKISMYGSRKKINQLVNRTGATILQVFFWLNMKS</sequence>
<protein>
    <submittedName>
        <fullName evidence="1">Uncharacterized protein</fullName>
    </submittedName>
</protein>
<dbReference type="EMBL" id="BSYR01000077">
    <property type="protein sequence ID" value="GMJ15235.1"/>
    <property type="molecule type" value="Genomic_DNA"/>
</dbReference>
<evidence type="ECO:0000313" key="2">
    <source>
        <dbReference type="Proteomes" id="UP001165190"/>
    </source>
</evidence>
<evidence type="ECO:0000313" key="1">
    <source>
        <dbReference type="EMBL" id="GMJ15235.1"/>
    </source>
</evidence>
<reference evidence="1" key="1">
    <citation type="submission" date="2023-05" db="EMBL/GenBank/DDBJ databases">
        <title>Genome and transcriptome analyses reveal genes involved in the formation of fine ridges on petal epidermal cells in Hibiscus trionum.</title>
        <authorList>
            <person name="Koshimizu S."/>
            <person name="Masuda S."/>
            <person name="Ishii T."/>
            <person name="Shirasu K."/>
            <person name="Hoshino A."/>
            <person name="Arita M."/>
        </authorList>
    </citation>
    <scope>NUCLEOTIDE SEQUENCE</scope>
    <source>
        <strain evidence="1">Hamamatsu line</strain>
    </source>
</reference>
<dbReference type="Proteomes" id="UP001165190">
    <property type="component" value="Unassembled WGS sequence"/>
</dbReference>
<name>A0A9W7MWQ2_HIBTR</name>
<keyword evidence="2" id="KW-1185">Reference proteome</keyword>
<proteinExistence type="predicted"/>